<dbReference type="InterPro" id="IPR009071">
    <property type="entry name" value="HMG_box_dom"/>
</dbReference>
<dbReference type="PANTHER" id="PTHR23099">
    <property type="entry name" value="TRANSCRIPTIONAL REGULATOR"/>
    <property type="match status" value="1"/>
</dbReference>
<feature type="domain" description="HMG box" evidence="2">
    <location>
        <begin position="76"/>
        <end position="114"/>
    </location>
</feature>
<keyword evidence="4" id="KW-1185">Reference proteome</keyword>
<dbReference type="PANTHER" id="PTHR23099:SF0">
    <property type="entry name" value="GERM CELL NUCLEAR ACIDIC PROTEIN"/>
    <property type="match status" value="1"/>
</dbReference>
<dbReference type="CDD" id="cd00084">
    <property type="entry name" value="HMG-box_SF"/>
    <property type="match status" value="1"/>
</dbReference>
<dbReference type="Pfam" id="PF09011">
    <property type="entry name" value="HMG_box_2"/>
    <property type="match status" value="1"/>
</dbReference>
<evidence type="ECO:0000256" key="1">
    <source>
        <dbReference type="SAM" id="MobiDB-lite"/>
    </source>
</evidence>
<feature type="compositionally biased region" description="Polar residues" evidence="1">
    <location>
        <begin position="118"/>
        <end position="129"/>
    </location>
</feature>
<protein>
    <recommendedName>
        <fullName evidence="2">HMG box domain-containing protein</fullName>
    </recommendedName>
</protein>
<name>A0ABQ7G2D1_DUNSA</name>
<feature type="region of interest" description="Disordered" evidence="1">
    <location>
        <begin position="107"/>
        <end position="173"/>
    </location>
</feature>
<proteinExistence type="predicted"/>
<dbReference type="InterPro" id="IPR036910">
    <property type="entry name" value="HMG_box_dom_sf"/>
</dbReference>
<dbReference type="EMBL" id="MU070250">
    <property type="protein sequence ID" value="KAF5828761.1"/>
    <property type="molecule type" value="Genomic_DNA"/>
</dbReference>
<evidence type="ECO:0000313" key="4">
    <source>
        <dbReference type="Proteomes" id="UP000815325"/>
    </source>
</evidence>
<sequence>MRCVRCGKVYTRHRNSIDVQRHVCAQCRGRLQYLGRFSKNNQLLAPRGDKQPATPGQSTPGLTATTTTTKGKAPPTPNAYALFVKEHMSTIKSAHPKGTPMSTIMKAVSSKWTEHKAQTQQPAGSKQSDPPTPAIPGRDPGADGPELPLPRRLSTELGRMGRAASKCSPTASDAAASASQNDACSAASDACELDVVLIRDQE</sequence>
<comment type="caution">
    <text evidence="3">The sequence shown here is derived from an EMBL/GenBank/DDBJ whole genome shotgun (WGS) entry which is preliminary data.</text>
</comment>
<evidence type="ECO:0000259" key="2">
    <source>
        <dbReference type="Pfam" id="PF09011"/>
    </source>
</evidence>
<dbReference type="Proteomes" id="UP000815325">
    <property type="component" value="Unassembled WGS sequence"/>
</dbReference>
<evidence type="ECO:0000313" key="3">
    <source>
        <dbReference type="EMBL" id="KAF5828761.1"/>
    </source>
</evidence>
<reference evidence="3" key="1">
    <citation type="submission" date="2017-08" db="EMBL/GenBank/DDBJ databases">
        <authorList>
            <person name="Polle J.E."/>
            <person name="Barry K."/>
            <person name="Cushman J."/>
            <person name="Schmutz J."/>
            <person name="Tran D."/>
            <person name="Hathwaick L.T."/>
            <person name="Yim W.C."/>
            <person name="Jenkins J."/>
            <person name="Mckie-Krisberg Z.M."/>
            <person name="Prochnik S."/>
            <person name="Lindquist E."/>
            <person name="Dockter R.B."/>
            <person name="Adam C."/>
            <person name="Molina H."/>
            <person name="Bunkerborg J."/>
            <person name="Jin E."/>
            <person name="Buchheim M."/>
            <person name="Magnuson J."/>
        </authorList>
    </citation>
    <scope>NUCLEOTIDE SEQUENCE</scope>
    <source>
        <strain evidence="3">CCAP 19/18</strain>
    </source>
</reference>
<accession>A0ABQ7G2D1</accession>
<feature type="compositionally biased region" description="Low complexity" evidence="1">
    <location>
        <begin position="59"/>
        <end position="73"/>
    </location>
</feature>
<organism evidence="3 4">
    <name type="scientific">Dunaliella salina</name>
    <name type="common">Green alga</name>
    <name type="synonym">Protococcus salinus</name>
    <dbReference type="NCBI Taxonomy" id="3046"/>
    <lineage>
        <taxon>Eukaryota</taxon>
        <taxon>Viridiplantae</taxon>
        <taxon>Chlorophyta</taxon>
        <taxon>core chlorophytes</taxon>
        <taxon>Chlorophyceae</taxon>
        <taxon>CS clade</taxon>
        <taxon>Chlamydomonadales</taxon>
        <taxon>Dunaliellaceae</taxon>
        <taxon>Dunaliella</taxon>
    </lineage>
</organism>
<dbReference type="Gene3D" id="1.10.30.10">
    <property type="entry name" value="High mobility group box domain"/>
    <property type="match status" value="1"/>
</dbReference>
<feature type="region of interest" description="Disordered" evidence="1">
    <location>
        <begin position="43"/>
        <end position="77"/>
    </location>
</feature>
<dbReference type="SUPFAM" id="SSF47095">
    <property type="entry name" value="HMG-box"/>
    <property type="match status" value="1"/>
</dbReference>
<gene>
    <name evidence="3" type="ORF">DUNSADRAFT_17108</name>
</gene>